<evidence type="ECO:0000256" key="5">
    <source>
        <dbReference type="HAMAP-Rule" id="MF_00765"/>
    </source>
</evidence>
<dbReference type="GO" id="GO:0005829">
    <property type="term" value="C:cytosol"/>
    <property type="evidence" value="ECO:0007669"/>
    <property type="project" value="TreeGrafter"/>
</dbReference>
<evidence type="ECO:0000256" key="2">
    <source>
        <dbReference type="ARBA" id="ARBA00022517"/>
    </source>
</evidence>
<evidence type="ECO:0000256" key="4">
    <source>
        <dbReference type="ARBA" id="ARBA00022884"/>
    </source>
</evidence>
<dbReference type="NCBIfam" id="NF003593">
    <property type="entry name" value="PRK05255.1-1"/>
    <property type="match status" value="1"/>
</dbReference>
<evidence type="ECO:0000256" key="3">
    <source>
        <dbReference type="ARBA" id="ARBA00022730"/>
    </source>
</evidence>
<dbReference type="PIRSF" id="PIRSF016183">
    <property type="entry name" value="UCP016183"/>
    <property type="match status" value="1"/>
</dbReference>
<dbReference type="CDD" id="cd16331">
    <property type="entry name" value="YjgA-like"/>
    <property type="match status" value="1"/>
</dbReference>
<dbReference type="GO" id="GO:0019843">
    <property type="term" value="F:rRNA binding"/>
    <property type="evidence" value="ECO:0007669"/>
    <property type="project" value="UniProtKB-UniRule"/>
</dbReference>
<dbReference type="RefSeq" id="WP_102952233.1">
    <property type="nucleotide sequence ID" value="NZ_CP024847.1"/>
</dbReference>
<proteinExistence type="inferred from homology"/>
<evidence type="ECO:0000313" key="6">
    <source>
        <dbReference type="EMBL" id="AUR52947.1"/>
    </source>
</evidence>
<accession>A0A2I7N909</accession>
<dbReference type="EMBL" id="CP024847">
    <property type="protein sequence ID" value="AUR52947.1"/>
    <property type="molecule type" value="Genomic_DNA"/>
</dbReference>
<dbReference type="OrthoDB" id="5293604at2"/>
<keyword evidence="2 5" id="KW-0690">Ribosome biogenesis</keyword>
<name>A0A2I7N909_9NEIS</name>
<sequence length="174" mass="20316">MNQKNTNLNEEELLDPLSKTKRKAQMEELQDLGIELVKLPKDKLKKLELPPELLEAVKHAQQINSNGALRRQYQYIGKLMRKIDAEPIVNKLADLNGESLKSTQVFHLSESWRDKLLSSDESLTQFALEFPIPDIAELRILIRQVRKEQQANQNRNYTKLFRLIRSIIEENINE</sequence>
<dbReference type="SUPFAM" id="SSF158710">
    <property type="entry name" value="PSPTO4464-like"/>
    <property type="match status" value="1"/>
</dbReference>
<dbReference type="InterPro" id="IPR023153">
    <property type="entry name" value="DarP_sf"/>
</dbReference>
<organism evidence="6 7">
    <name type="scientific">Aquella oligotrophica</name>
    <dbReference type="NCBI Taxonomy" id="2067065"/>
    <lineage>
        <taxon>Bacteria</taxon>
        <taxon>Pseudomonadati</taxon>
        <taxon>Pseudomonadota</taxon>
        <taxon>Betaproteobacteria</taxon>
        <taxon>Neisseriales</taxon>
        <taxon>Neisseriaceae</taxon>
        <taxon>Aquella</taxon>
    </lineage>
</organism>
<dbReference type="PANTHER" id="PTHR38101:SF1">
    <property type="entry name" value="UPF0307 PROTEIN YJGA"/>
    <property type="match status" value="1"/>
</dbReference>
<comment type="function">
    <text evidence="5">Member of a network of 50S ribosomal subunit biogenesis factors which assembles along the 30S-50S interface, preventing incorrect 23S rRNA structures from forming. Promotes peptidyl transferase center (PTC) maturation.</text>
</comment>
<comment type="similarity">
    <text evidence="5">Belongs to the DarP family.</text>
</comment>
<dbReference type="AlphaFoldDB" id="A0A2I7N909"/>
<dbReference type="Proteomes" id="UP000236655">
    <property type="component" value="Chromosome"/>
</dbReference>
<keyword evidence="1 5" id="KW-0963">Cytoplasm</keyword>
<dbReference type="KEGG" id="nba:CUN60_11790"/>
<gene>
    <name evidence="5" type="primary">darP</name>
    <name evidence="6" type="ORF">CUN60_11790</name>
</gene>
<dbReference type="HAMAP" id="MF_00765">
    <property type="entry name" value="DarP"/>
    <property type="match status" value="1"/>
</dbReference>
<comment type="subcellular location">
    <subcellularLocation>
        <location evidence="5">Cytoplasm</location>
    </subcellularLocation>
    <text evidence="5">Associates with late stage pre-50S ribosomal subunits.</text>
</comment>
<dbReference type="GO" id="GO:0043022">
    <property type="term" value="F:ribosome binding"/>
    <property type="evidence" value="ECO:0007669"/>
    <property type="project" value="UniProtKB-UniRule"/>
</dbReference>
<keyword evidence="4 5" id="KW-0694">RNA-binding</keyword>
<dbReference type="PANTHER" id="PTHR38101">
    <property type="entry name" value="UPF0307 PROTEIN YJGA"/>
    <property type="match status" value="1"/>
</dbReference>
<dbReference type="Pfam" id="PF04751">
    <property type="entry name" value="DarP"/>
    <property type="match status" value="1"/>
</dbReference>
<dbReference type="Gene3D" id="1.10.60.30">
    <property type="entry name" value="PSPTO4464-like domains"/>
    <property type="match status" value="2"/>
</dbReference>
<dbReference type="GO" id="GO:1902626">
    <property type="term" value="P:assembly of large subunit precursor of preribosome"/>
    <property type="evidence" value="ECO:0007669"/>
    <property type="project" value="UniProtKB-UniRule"/>
</dbReference>
<keyword evidence="3 5" id="KW-0699">rRNA-binding</keyword>
<dbReference type="InterPro" id="IPR006839">
    <property type="entry name" value="DarP"/>
</dbReference>
<evidence type="ECO:0000256" key="1">
    <source>
        <dbReference type="ARBA" id="ARBA00022490"/>
    </source>
</evidence>
<protein>
    <recommendedName>
        <fullName evidence="5">Dual-action ribosomal maturation protein DarP</fullName>
    </recommendedName>
    <alternativeName>
        <fullName evidence="5">Large ribosomal subunit assembly factor DarP</fullName>
    </alternativeName>
</protein>
<reference evidence="7" key="1">
    <citation type="submission" date="2017-11" db="EMBL/GenBank/DDBJ databases">
        <authorList>
            <person name="Chan K.G."/>
            <person name="Lee L.S."/>
        </authorList>
    </citation>
    <scope>NUCLEOTIDE SEQUENCE [LARGE SCALE GENOMIC DNA]</scope>
    <source>
        <strain evidence="7">DSM 100970</strain>
    </source>
</reference>
<keyword evidence="7" id="KW-1185">Reference proteome</keyword>
<evidence type="ECO:0000313" key="7">
    <source>
        <dbReference type="Proteomes" id="UP000236655"/>
    </source>
</evidence>